<keyword evidence="4" id="KW-0928">Hypersensitive response elicitation</keyword>
<evidence type="ECO:0000313" key="9">
    <source>
        <dbReference type="Proteomes" id="UP001259832"/>
    </source>
</evidence>
<comment type="caution">
    <text evidence="8">The sequence shown here is derived from an EMBL/GenBank/DDBJ whole genome shotgun (WGS) entry which is preliminary data.</text>
</comment>
<dbReference type="SMART" id="SM01187">
    <property type="entry name" value="Elicitin"/>
    <property type="match status" value="1"/>
</dbReference>
<reference evidence="8" key="1">
    <citation type="submission" date="2023-08" db="EMBL/GenBank/DDBJ databases">
        <title>Reference Genome Resource for the Citrus Pathogen Phytophthora citrophthora.</title>
        <authorList>
            <person name="Moller H."/>
            <person name="Coetzee B."/>
            <person name="Rose L.J."/>
            <person name="Van Niekerk J.M."/>
        </authorList>
    </citation>
    <scope>NUCLEOTIDE SEQUENCE</scope>
    <source>
        <strain evidence="8">STE-U-9442</strain>
    </source>
</reference>
<evidence type="ECO:0008006" key="10">
    <source>
        <dbReference type="Google" id="ProtNLM"/>
    </source>
</evidence>
<evidence type="ECO:0000256" key="6">
    <source>
        <dbReference type="SAM" id="MobiDB-lite"/>
    </source>
</evidence>
<sequence length="196" mass="19120">MKIPALLLFLTATMSTSFAADCTEEEMASISSAMGSEYTSVCPSSTGTDMDAFCSNSACLTYVNSIINDFPDCTTSGVSVKEHVQGIVDGCGSTSTAASGASTDNSTETTATSAATESSTATESTPATESSTATESTVGTDSSTAVGSTAGTEPTVGTESSTASGSSADTGSSSSASSVALSASMAVVVGILAVTM</sequence>
<keyword evidence="5" id="KW-1015">Disulfide bond</keyword>
<dbReference type="InterPro" id="IPR036470">
    <property type="entry name" value="Elicitin_sf"/>
</dbReference>
<feature type="signal peptide" evidence="7">
    <location>
        <begin position="1"/>
        <end position="19"/>
    </location>
</feature>
<comment type="subcellular location">
    <subcellularLocation>
        <location evidence="1">Secreted</location>
    </subcellularLocation>
</comment>
<protein>
    <recommendedName>
        <fullName evidence="10">Elicitin</fullName>
    </recommendedName>
</protein>
<evidence type="ECO:0000313" key="8">
    <source>
        <dbReference type="EMBL" id="KAK1929104.1"/>
    </source>
</evidence>
<keyword evidence="3" id="KW-0964">Secreted</keyword>
<gene>
    <name evidence="8" type="ORF">P3T76_015397</name>
</gene>
<proteinExistence type="inferred from homology"/>
<dbReference type="InterPro" id="IPR002200">
    <property type="entry name" value="Elicitin"/>
</dbReference>
<evidence type="ECO:0000256" key="1">
    <source>
        <dbReference type="ARBA" id="ARBA00004613"/>
    </source>
</evidence>
<feature type="compositionally biased region" description="Polar residues" evidence="6">
    <location>
        <begin position="138"/>
        <end position="152"/>
    </location>
</feature>
<evidence type="ECO:0000256" key="5">
    <source>
        <dbReference type="ARBA" id="ARBA00023157"/>
    </source>
</evidence>
<dbReference type="SUPFAM" id="SSF48647">
    <property type="entry name" value="Fungal elicitin"/>
    <property type="match status" value="1"/>
</dbReference>
<organism evidence="8 9">
    <name type="scientific">Phytophthora citrophthora</name>
    <dbReference type="NCBI Taxonomy" id="4793"/>
    <lineage>
        <taxon>Eukaryota</taxon>
        <taxon>Sar</taxon>
        <taxon>Stramenopiles</taxon>
        <taxon>Oomycota</taxon>
        <taxon>Peronosporomycetes</taxon>
        <taxon>Peronosporales</taxon>
        <taxon>Peronosporaceae</taxon>
        <taxon>Phytophthora</taxon>
    </lineage>
</organism>
<dbReference type="AlphaFoldDB" id="A0AAD9FZE3"/>
<keyword evidence="7" id="KW-0732">Signal</keyword>
<evidence type="ECO:0000256" key="3">
    <source>
        <dbReference type="ARBA" id="ARBA00022525"/>
    </source>
</evidence>
<comment type="similarity">
    <text evidence="2">Belongs to the elicitin family.</text>
</comment>
<feature type="region of interest" description="Disordered" evidence="6">
    <location>
        <begin position="95"/>
        <end position="179"/>
    </location>
</feature>
<name>A0AAD9FZE3_9STRA</name>
<evidence type="ECO:0000256" key="4">
    <source>
        <dbReference type="ARBA" id="ARBA00022978"/>
    </source>
</evidence>
<accession>A0AAD9FZE3</accession>
<dbReference type="GO" id="GO:0052040">
    <property type="term" value="P:symbiont-mediated perturbation of host programmed cell death"/>
    <property type="evidence" value="ECO:0007669"/>
    <property type="project" value="UniProtKB-KW"/>
</dbReference>
<dbReference type="Proteomes" id="UP001259832">
    <property type="component" value="Unassembled WGS sequence"/>
</dbReference>
<keyword evidence="9" id="KW-1185">Reference proteome</keyword>
<evidence type="ECO:0000256" key="2">
    <source>
        <dbReference type="ARBA" id="ARBA00009544"/>
    </source>
</evidence>
<feature type="compositionally biased region" description="Low complexity" evidence="6">
    <location>
        <begin position="155"/>
        <end position="179"/>
    </location>
</feature>
<dbReference type="GO" id="GO:0005576">
    <property type="term" value="C:extracellular region"/>
    <property type="evidence" value="ECO:0007669"/>
    <property type="project" value="UniProtKB-SubCell"/>
</dbReference>
<feature type="chain" id="PRO_5041979579" description="Elicitin" evidence="7">
    <location>
        <begin position="20"/>
        <end position="196"/>
    </location>
</feature>
<dbReference type="EMBL" id="JASMQC010000052">
    <property type="protein sequence ID" value="KAK1929104.1"/>
    <property type="molecule type" value="Genomic_DNA"/>
</dbReference>
<feature type="compositionally biased region" description="Low complexity" evidence="6">
    <location>
        <begin position="95"/>
        <end position="137"/>
    </location>
</feature>
<evidence type="ECO:0000256" key="7">
    <source>
        <dbReference type="SAM" id="SignalP"/>
    </source>
</evidence>